<gene>
    <name evidence="2" type="ORF">NYPRO_LOCUS13914</name>
</gene>
<sequence>MGQGRVTGPWKKGEAGQTTNVQEDQKEKPTLNSWELAWYCPLGLRVDGTHSQAKMFSYLASCSLPSRQQTGVQGASGKPQGTVARAHVGQVLTSIHTELRNKEQQVRVSKKWGFTKFNADKFEDMVAEKRLIPVGCGVRYIPNRGPLDKWRALHS</sequence>
<organism evidence="2 3">
    <name type="scientific">Nyctereutes procyonoides</name>
    <name type="common">Raccoon dog</name>
    <name type="synonym">Canis procyonoides</name>
    <dbReference type="NCBI Taxonomy" id="34880"/>
    <lineage>
        <taxon>Eukaryota</taxon>
        <taxon>Metazoa</taxon>
        <taxon>Chordata</taxon>
        <taxon>Craniata</taxon>
        <taxon>Vertebrata</taxon>
        <taxon>Euteleostomi</taxon>
        <taxon>Mammalia</taxon>
        <taxon>Eutheria</taxon>
        <taxon>Laurasiatheria</taxon>
        <taxon>Carnivora</taxon>
        <taxon>Caniformia</taxon>
        <taxon>Canidae</taxon>
        <taxon>Nyctereutes</taxon>
    </lineage>
</organism>
<keyword evidence="3" id="KW-1185">Reference proteome</keyword>
<comment type="caution">
    <text evidence="2">The sequence shown here is derived from an EMBL/GenBank/DDBJ whole genome shotgun (WGS) entry which is preliminary data.</text>
</comment>
<dbReference type="GO" id="GO:0005840">
    <property type="term" value="C:ribosome"/>
    <property type="evidence" value="ECO:0007669"/>
    <property type="project" value="InterPro"/>
</dbReference>
<dbReference type="EMBL" id="CAJHUB010000751">
    <property type="protein sequence ID" value="CAD7681122.1"/>
    <property type="molecule type" value="Genomic_DNA"/>
</dbReference>
<evidence type="ECO:0000313" key="3">
    <source>
        <dbReference type="Proteomes" id="UP000645828"/>
    </source>
</evidence>
<evidence type="ECO:0000256" key="1">
    <source>
        <dbReference type="SAM" id="MobiDB-lite"/>
    </source>
</evidence>
<dbReference type="InterPro" id="IPR036920">
    <property type="entry name" value="Ribosomal_uL16_sf"/>
</dbReference>
<dbReference type="Gene3D" id="3.90.1170.10">
    <property type="entry name" value="Ribosomal protein L10e/L16"/>
    <property type="match status" value="1"/>
</dbReference>
<dbReference type="GO" id="GO:0003735">
    <property type="term" value="F:structural constituent of ribosome"/>
    <property type="evidence" value="ECO:0007669"/>
    <property type="project" value="InterPro"/>
</dbReference>
<dbReference type="GO" id="GO:0006412">
    <property type="term" value="P:translation"/>
    <property type="evidence" value="ECO:0007669"/>
    <property type="project" value="InterPro"/>
</dbReference>
<dbReference type="FunFam" id="3.30.60.300:FF:000001">
    <property type="entry name" value="60S ribosomal protein L10"/>
    <property type="match status" value="1"/>
</dbReference>
<proteinExistence type="predicted"/>
<accession>A0A811YY71</accession>
<dbReference type="InterPro" id="IPR001197">
    <property type="entry name" value="Ribosomal_uL16_euk_arch"/>
</dbReference>
<feature type="region of interest" description="Disordered" evidence="1">
    <location>
        <begin position="1"/>
        <end position="28"/>
    </location>
</feature>
<dbReference type="PANTHER" id="PTHR11726">
    <property type="entry name" value="60S RIBOSOMAL PROTEIN L10"/>
    <property type="match status" value="1"/>
</dbReference>
<dbReference type="Gene3D" id="3.30.60.300">
    <property type="match status" value="1"/>
</dbReference>
<name>A0A811YY71_NYCPR</name>
<dbReference type="AlphaFoldDB" id="A0A811YY71"/>
<protein>
    <submittedName>
        <fullName evidence="2">(raccoon dog) hypothetical protein</fullName>
    </submittedName>
</protein>
<evidence type="ECO:0000313" key="2">
    <source>
        <dbReference type="EMBL" id="CAD7681122.1"/>
    </source>
</evidence>
<dbReference type="SUPFAM" id="SSF54686">
    <property type="entry name" value="Ribosomal protein L16p/L10e"/>
    <property type="match status" value="1"/>
</dbReference>
<reference evidence="2" key="1">
    <citation type="submission" date="2020-12" db="EMBL/GenBank/DDBJ databases">
        <authorList>
            <consortium name="Molecular Ecology Group"/>
        </authorList>
    </citation>
    <scope>NUCLEOTIDE SEQUENCE</scope>
    <source>
        <strain evidence="2">TBG_1078</strain>
    </source>
</reference>
<dbReference type="Proteomes" id="UP000645828">
    <property type="component" value="Unassembled WGS sequence"/>
</dbReference>